<dbReference type="Gene3D" id="3.30.450.180">
    <property type="match status" value="1"/>
</dbReference>
<comment type="caution">
    <text evidence="2">The sequence shown here is derived from an EMBL/GenBank/DDBJ whole genome shotgun (WGS) entry which is preliminary data.</text>
</comment>
<dbReference type="SUPFAM" id="SSF47413">
    <property type="entry name" value="lambda repressor-like DNA-binding domains"/>
    <property type="match status" value="1"/>
</dbReference>
<accession>A0A365GWH9</accession>
<proteinExistence type="predicted"/>
<name>A0A365GWH9_9ACTN</name>
<evidence type="ECO:0000259" key="1">
    <source>
        <dbReference type="PROSITE" id="PS50943"/>
    </source>
</evidence>
<gene>
    <name evidence="2" type="ORF">DPM19_31925</name>
</gene>
<dbReference type="InterPro" id="IPR041413">
    <property type="entry name" value="MLTR_LBD"/>
</dbReference>
<dbReference type="OrthoDB" id="2959414at2"/>
<evidence type="ECO:0000313" key="3">
    <source>
        <dbReference type="Proteomes" id="UP000251891"/>
    </source>
</evidence>
<dbReference type="PROSITE" id="PS50943">
    <property type="entry name" value="HTH_CROC1"/>
    <property type="match status" value="1"/>
</dbReference>
<dbReference type="Proteomes" id="UP000251891">
    <property type="component" value="Unassembled WGS sequence"/>
</dbReference>
<dbReference type="InterPro" id="IPR001387">
    <property type="entry name" value="Cro/C1-type_HTH"/>
</dbReference>
<feature type="domain" description="HTH cro/C1-type" evidence="1">
    <location>
        <begin position="20"/>
        <end position="74"/>
    </location>
</feature>
<dbReference type="Gene3D" id="1.10.260.40">
    <property type="entry name" value="lambda repressor-like DNA-binding domains"/>
    <property type="match status" value="1"/>
</dbReference>
<dbReference type="EMBL" id="QLYX01000021">
    <property type="protein sequence ID" value="RAY11180.1"/>
    <property type="molecule type" value="Genomic_DNA"/>
</dbReference>
<dbReference type="RefSeq" id="WP_111871878.1">
    <property type="nucleotide sequence ID" value="NZ_QLYX01000021.1"/>
</dbReference>
<dbReference type="Pfam" id="PF17765">
    <property type="entry name" value="MLTR_LBD"/>
    <property type="match status" value="1"/>
</dbReference>
<keyword evidence="3" id="KW-1185">Reference proteome</keyword>
<dbReference type="PANTHER" id="PTHR35010">
    <property type="entry name" value="BLL4672 PROTEIN-RELATED"/>
    <property type="match status" value="1"/>
</dbReference>
<organism evidence="2 3">
    <name type="scientific">Actinomadura craniellae</name>
    <dbReference type="NCBI Taxonomy" id="2231787"/>
    <lineage>
        <taxon>Bacteria</taxon>
        <taxon>Bacillati</taxon>
        <taxon>Actinomycetota</taxon>
        <taxon>Actinomycetes</taxon>
        <taxon>Streptosporangiales</taxon>
        <taxon>Thermomonosporaceae</taxon>
        <taxon>Actinomadura</taxon>
    </lineage>
</organism>
<dbReference type="SMART" id="SM00530">
    <property type="entry name" value="HTH_XRE"/>
    <property type="match status" value="1"/>
</dbReference>
<dbReference type="PANTHER" id="PTHR35010:SF4">
    <property type="entry name" value="BLL5781 PROTEIN"/>
    <property type="match status" value="1"/>
</dbReference>
<evidence type="ECO:0000313" key="2">
    <source>
        <dbReference type="EMBL" id="RAY11180.1"/>
    </source>
</evidence>
<dbReference type="GO" id="GO:0003677">
    <property type="term" value="F:DNA binding"/>
    <property type="evidence" value="ECO:0007669"/>
    <property type="project" value="InterPro"/>
</dbReference>
<dbReference type="AlphaFoldDB" id="A0A365GWH9"/>
<reference evidence="2 3" key="1">
    <citation type="submission" date="2018-06" db="EMBL/GenBank/DDBJ databases">
        <title>Actinomadura craniellae sp. nov. isolated from marine sponge Craniella sp.</title>
        <authorList>
            <person name="Li L."/>
            <person name="Xu Q.H."/>
            <person name="Lin H.W."/>
            <person name="Lu Y.H."/>
        </authorList>
    </citation>
    <scope>NUCLEOTIDE SEQUENCE [LARGE SCALE GENOMIC DNA]</scope>
    <source>
        <strain evidence="2 3">LHW63021</strain>
    </source>
</reference>
<protein>
    <submittedName>
        <fullName evidence="2">Transcriptional regulator</fullName>
    </submittedName>
</protein>
<dbReference type="CDD" id="cd00093">
    <property type="entry name" value="HTH_XRE"/>
    <property type="match status" value="1"/>
</dbReference>
<sequence length="278" mass="30764">MTTDSLQNALQDTRPVGERLRAWRQRRRLSQLELAAEADVSTRHLSFVETGRSAPSRAMVLRLAEHLDVPLRDRNLLLVAAGYAPVYAETPIEEPRMDAVRVALRQVLAGHEPYPAVVVDRFWNLIDANAAAGFFLEGAPPELLEPPLNVLRLSMHPDGLARHIVNLGEWRAHMIGRVRRHVALTADAALTDLYRELRDYPGDRAGTAGVPASGGDVVVPLRLRIDGRELSFLTTIATFGTPIDITVAELAIESFYPADPGTADFLRDRAAERTRSDE</sequence>
<dbReference type="InterPro" id="IPR010982">
    <property type="entry name" value="Lambda_DNA-bd_dom_sf"/>
</dbReference>
<dbReference type="Pfam" id="PF01381">
    <property type="entry name" value="HTH_3"/>
    <property type="match status" value="1"/>
</dbReference>